<proteinExistence type="inferred from homology"/>
<evidence type="ECO:0008006" key="10">
    <source>
        <dbReference type="Google" id="ProtNLM"/>
    </source>
</evidence>
<dbReference type="InterPro" id="IPR030802">
    <property type="entry name" value="Permease_MalE"/>
</dbReference>
<dbReference type="InterPro" id="IPR003453">
    <property type="entry name" value="ABC_MlaE_roteobac"/>
</dbReference>
<feature type="transmembrane region" description="Helical" evidence="7">
    <location>
        <begin position="136"/>
        <end position="157"/>
    </location>
</feature>
<dbReference type="PANTHER" id="PTHR30188">
    <property type="entry name" value="ABC TRANSPORTER PERMEASE PROTEIN-RELATED"/>
    <property type="match status" value="1"/>
</dbReference>
<evidence type="ECO:0000256" key="1">
    <source>
        <dbReference type="ARBA" id="ARBA00004141"/>
    </source>
</evidence>
<comment type="caution">
    <text evidence="8">The sequence shown here is derived from an EMBL/GenBank/DDBJ whole genome shotgun (WGS) entry which is preliminary data.</text>
</comment>
<evidence type="ECO:0000256" key="6">
    <source>
        <dbReference type="ARBA" id="ARBA00023136"/>
    </source>
</evidence>
<dbReference type="GO" id="GO:0043190">
    <property type="term" value="C:ATP-binding cassette (ABC) transporter complex"/>
    <property type="evidence" value="ECO:0007669"/>
    <property type="project" value="InterPro"/>
</dbReference>
<evidence type="ECO:0000256" key="2">
    <source>
        <dbReference type="ARBA" id="ARBA00007556"/>
    </source>
</evidence>
<feature type="transmembrane region" description="Helical" evidence="7">
    <location>
        <begin position="194"/>
        <end position="214"/>
    </location>
</feature>
<dbReference type="RefSeq" id="WP_102889209.1">
    <property type="nucleotide sequence ID" value="NZ_NFMF01000003.1"/>
</dbReference>
<dbReference type="PANTHER" id="PTHR30188:SF4">
    <property type="entry name" value="PROTEIN TRIGALACTOSYLDIACYLGLYCEROL 1, CHLOROPLASTIC"/>
    <property type="match status" value="1"/>
</dbReference>
<dbReference type="Proteomes" id="UP000242958">
    <property type="component" value="Unassembled WGS sequence"/>
</dbReference>
<feature type="transmembrane region" description="Helical" evidence="7">
    <location>
        <begin position="164"/>
        <end position="182"/>
    </location>
</feature>
<comment type="subcellular location">
    <subcellularLocation>
        <location evidence="1">Membrane</location>
        <topology evidence="1">Multi-pass membrane protein</topology>
    </subcellularLocation>
</comment>
<evidence type="ECO:0000313" key="9">
    <source>
        <dbReference type="Proteomes" id="UP000242958"/>
    </source>
</evidence>
<protein>
    <recommendedName>
        <fullName evidence="10">ABC transporter permease</fullName>
    </recommendedName>
</protein>
<feature type="transmembrane region" description="Helical" evidence="7">
    <location>
        <begin position="47"/>
        <end position="71"/>
    </location>
</feature>
<name>A0A2J8BBN0_9FIRM</name>
<organism evidence="8 9">
    <name type="scientific">Megasphaera hutchinsoni</name>
    <dbReference type="NCBI Taxonomy" id="1588748"/>
    <lineage>
        <taxon>Bacteria</taxon>
        <taxon>Bacillati</taxon>
        <taxon>Bacillota</taxon>
        <taxon>Negativicutes</taxon>
        <taxon>Veillonellales</taxon>
        <taxon>Veillonellaceae</taxon>
        <taxon>Megasphaera</taxon>
    </lineage>
</organism>
<comment type="similarity">
    <text evidence="2 7">Belongs to the MlaE permease family.</text>
</comment>
<feature type="transmembrane region" description="Helical" evidence="7">
    <location>
        <begin position="234"/>
        <end position="252"/>
    </location>
</feature>
<gene>
    <name evidence="8" type="ORF">CAL30_02680</name>
</gene>
<evidence type="ECO:0000256" key="3">
    <source>
        <dbReference type="ARBA" id="ARBA00022448"/>
    </source>
</evidence>
<evidence type="ECO:0000256" key="5">
    <source>
        <dbReference type="ARBA" id="ARBA00022989"/>
    </source>
</evidence>
<evidence type="ECO:0000256" key="7">
    <source>
        <dbReference type="RuleBase" id="RU362044"/>
    </source>
</evidence>
<accession>A0A2J8BBN0</accession>
<reference evidence="8 9" key="1">
    <citation type="submission" date="2017-05" db="EMBL/GenBank/DDBJ databases">
        <authorList>
            <person name="Song R."/>
            <person name="Chenine A.L."/>
            <person name="Ruprecht R.M."/>
        </authorList>
    </citation>
    <scope>NUCLEOTIDE SEQUENCE [LARGE SCALE GENOMIC DNA]</scope>
    <source>
        <strain evidence="8 9">KA00229</strain>
    </source>
</reference>
<keyword evidence="4 7" id="KW-0812">Transmembrane</keyword>
<evidence type="ECO:0000313" key="8">
    <source>
        <dbReference type="EMBL" id="PNH22182.1"/>
    </source>
</evidence>
<sequence length="253" mass="26946">MAVLESIGKFVLSILEQVGVITILWGQTIKQLPKIQWKLTIYQMAQLGVNSLPIVTLTLLFAGMVMTLQIVDILLRYGAQATLGGAMSVSMGRELGPILTGVVMAGRVGAAMTAEIGTMKVTEQIDALRCMAVNPIAYLVVPRFVACICMVPLLAFYGYIIGTAGGYAVAVFGAGLAHFTYVNSIEVLTAITDIIYGLIKAMFFGGIISIIACYEGLHAKSGAEGVGKATTKSVVTSIIFIFICNYILSVILY</sequence>
<keyword evidence="5 7" id="KW-1133">Transmembrane helix</keyword>
<dbReference type="Pfam" id="PF02405">
    <property type="entry name" value="MlaE"/>
    <property type="match status" value="1"/>
</dbReference>
<dbReference type="NCBIfam" id="TIGR00056">
    <property type="entry name" value="MlaE family lipid ABC transporter permease subunit"/>
    <property type="match status" value="1"/>
</dbReference>
<dbReference type="AlphaFoldDB" id="A0A2J8BBN0"/>
<dbReference type="EMBL" id="NFMF01000003">
    <property type="protein sequence ID" value="PNH22182.1"/>
    <property type="molecule type" value="Genomic_DNA"/>
</dbReference>
<keyword evidence="3" id="KW-0813">Transport</keyword>
<feature type="transmembrane region" description="Helical" evidence="7">
    <location>
        <begin position="6"/>
        <end position="26"/>
    </location>
</feature>
<keyword evidence="6 7" id="KW-0472">Membrane</keyword>
<dbReference type="GO" id="GO:0005548">
    <property type="term" value="F:phospholipid transporter activity"/>
    <property type="evidence" value="ECO:0007669"/>
    <property type="project" value="TreeGrafter"/>
</dbReference>
<evidence type="ECO:0000256" key="4">
    <source>
        <dbReference type="ARBA" id="ARBA00022692"/>
    </source>
</evidence>